<dbReference type="PANTHER" id="PTHR36766">
    <property type="entry name" value="PLANT BROAD-SPECTRUM MILDEW RESISTANCE PROTEIN RPW8"/>
    <property type="match status" value="1"/>
</dbReference>
<dbReference type="Pfam" id="PF23559">
    <property type="entry name" value="WHD_DRP"/>
    <property type="match status" value="1"/>
</dbReference>
<dbReference type="GO" id="GO:0005524">
    <property type="term" value="F:ATP binding"/>
    <property type="evidence" value="ECO:0007669"/>
    <property type="project" value="UniProtKB-KW"/>
</dbReference>
<dbReference type="InterPro" id="IPR041118">
    <property type="entry name" value="Rx_N"/>
</dbReference>
<dbReference type="InterPro" id="IPR058922">
    <property type="entry name" value="WHD_DRP"/>
</dbReference>
<dbReference type="FunFam" id="3.40.50.300:FF:001091">
    <property type="entry name" value="Probable disease resistance protein At1g61300"/>
    <property type="match status" value="1"/>
</dbReference>
<evidence type="ECO:0000256" key="2">
    <source>
        <dbReference type="ARBA" id="ARBA00022737"/>
    </source>
</evidence>
<keyword evidence="2" id="KW-0677">Repeat</keyword>
<feature type="domain" description="NB-ARC" evidence="6">
    <location>
        <begin position="175"/>
        <end position="349"/>
    </location>
</feature>
<evidence type="ECO:0000313" key="12">
    <source>
        <dbReference type="Proteomes" id="UP000283530"/>
    </source>
</evidence>
<dbReference type="EMBL" id="QPKB01000001">
    <property type="protein sequence ID" value="RWR74941.1"/>
    <property type="molecule type" value="Genomic_DNA"/>
</dbReference>
<dbReference type="CDD" id="cd14798">
    <property type="entry name" value="RX-CC_like"/>
    <property type="match status" value="1"/>
</dbReference>
<dbReference type="InterPro" id="IPR036388">
    <property type="entry name" value="WH-like_DNA-bd_sf"/>
</dbReference>
<dbReference type="Gene3D" id="3.40.50.300">
    <property type="entry name" value="P-loop containing nucleotide triphosphate hydrolases"/>
    <property type="match status" value="1"/>
</dbReference>
<comment type="caution">
    <text evidence="11">The sequence shown here is derived from an EMBL/GenBank/DDBJ whole genome shotgun (WGS) entry which is preliminary data.</text>
</comment>
<dbReference type="Pfam" id="PF18052">
    <property type="entry name" value="Rx_N"/>
    <property type="match status" value="1"/>
</dbReference>
<keyword evidence="3" id="KW-0547">Nucleotide-binding</keyword>
<dbReference type="PRINTS" id="PR00364">
    <property type="entry name" value="DISEASERSIST"/>
</dbReference>
<dbReference type="InterPro" id="IPR042197">
    <property type="entry name" value="Apaf_helical"/>
</dbReference>
<evidence type="ECO:0000259" key="8">
    <source>
        <dbReference type="Pfam" id="PF23559"/>
    </source>
</evidence>
<dbReference type="InterPro" id="IPR038005">
    <property type="entry name" value="RX-like_CC"/>
</dbReference>
<dbReference type="Gene3D" id="3.80.10.10">
    <property type="entry name" value="Ribonuclease Inhibitor"/>
    <property type="match status" value="3"/>
</dbReference>
<name>A0A443N8U5_9MAGN</name>
<gene>
    <name evidence="11" type="ORF">CKAN_00330000</name>
</gene>
<organism evidence="11 12">
    <name type="scientific">Cinnamomum micranthum f. kanehirae</name>
    <dbReference type="NCBI Taxonomy" id="337451"/>
    <lineage>
        <taxon>Eukaryota</taxon>
        <taxon>Viridiplantae</taxon>
        <taxon>Streptophyta</taxon>
        <taxon>Embryophyta</taxon>
        <taxon>Tracheophyta</taxon>
        <taxon>Spermatophyta</taxon>
        <taxon>Magnoliopsida</taxon>
        <taxon>Magnoliidae</taxon>
        <taxon>Laurales</taxon>
        <taxon>Lauraceae</taxon>
        <taxon>Cinnamomum</taxon>
    </lineage>
</organism>
<feature type="domain" description="Disease resistance R13L4/SHOC-2-like LRR" evidence="9">
    <location>
        <begin position="1052"/>
        <end position="1150"/>
    </location>
</feature>
<dbReference type="GO" id="GO:0006952">
    <property type="term" value="P:defense response"/>
    <property type="evidence" value="ECO:0007669"/>
    <property type="project" value="UniProtKB-KW"/>
</dbReference>
<feature type="domain" description="Disease resistance N-terminal" evidence="7">
    <location>
        <begin position="6"/>
        <end position="88"/>
    </location>
</feature>
<evidence type="ECO:0000256" key="5">
    <source>
        <dbReference type="ARBA" id="ARBA00022840"/>
    </source>
</evidence>
<dbReference type="OrthoDB" id="1896560at2759"/>
<feature type="domain" description="Disease resistance protein winged helix" evidence="8">
    <location>
        <begin position="439"/>
        <end position="512"/>
    </location>
</feature>
<dbReference type="Proteomes" id="UP000283530">
    <property type="component" value="Unassembled WGS sequence"/>
</dbReference>
<dbReference type="STRING" id="337451.A0A443N8U5"/>
<evidence type="ECO:0000256" key="1">
    <source>
        <dbReference type="ARBA" id="ARBA00022614"/>
    </source>
</evidence>
<dbReference type="InterPro" id="IPR055414">
    <property type="entry name" value="LRR_R13L4/SHOC2-like"/>
</dbReference>
<dbReference type="Pfam" id="PF23598">
    <property type="entry name" value="LRR_14"/>
    <property type="match status" value="1"/>
</dbReference>
<reference evidence="11 12" key="1">
    <citation type="journal article" date="2019" name="Nat. Plants">
        <title>Stout camphor tree genome fills gaps in understanding of flowering plant genome evolution.</title>
        <authorList>
            <person name="Chaw S.M."/>
            <person name="Liu Y.C."/>
            <person name="Wu Y.W."/>
            <person name="Wang H.Y."/>
            <person name="Lin C.I."/>
            <person name="Wu C.S."/>
            <person name="Ke H.M."/>
            <person name="Chang L.Y."/>
            <person name="Hsu C.Y."/>
            <person name="Yang H.T."/>
            <person name="Sudianto E."/>
            <person name="Hsu M.H."/>
            <person name="Wu K.P."/>
            <person name="Wang L.N."/>
            <person name="Leebens-Mack J.H."/>
            <person name="Tsai I.J."/>
        </authorList>
    </citation>
    <scope>NUCLEOTIDE SEQUENCE [LARGE SCALE GENOMIC DNA]</scope>
    <source>
        <strain evidence="12">cv. Chaw 1501</strain>
        <tissue evidence="11">Young leaves</tissue>
    </source>
</reference>
<proteinExistence type="predicted"/>
<dbReference type="Gene3D" id="1.10.10.10">
    <property type="entry name" value="Winged helix-like DNA-binding domain superfamily/Winged helix DNA-binding domain"/>
    <property type="match status" value="1"/>
</dbReference>
<dbReference type="Gene3D" id="1.20.5.4130">
    <property type="match status" value="1"/>
</dbReference>
<dbReference type="InterPro" id="IPR056789">
    <property type="entry name" value="LRR_R13L1-DRL21"/>
</dbReference>
<accession>A0A443N8U5</accession>
<dbReference type="Gene3D" id="1.10.8.430">
    <property type="entry name" value="Helical domain of apoptotic protease-activating factors"/>
    <property type="match status" value="1"/>
</dbReference>
<evidence type="ECO:0000259" key="6">
    <source>
        <dbReference type="Pfam" id="PF00931"/>
    </source>
</evidence>
<feature type="domain" description="R13L1/DRL21-like LRR repeat region" evidence="10">
    <location>
        <begin position="698"/>
        <end position="832"/>
    </location>
</feature>
<evidence type="ECO:0000256" key="4">
    <source>
        <dbReference type="ARBA" id="ARBA00022821"/>
    </source>
</evidence>
<evidence type="ECO:0000313" key="11">
    <source>
        <dbReference type="EMBL" id="RWR74941.1"/>
    </source>
</evidence>
<dbReference type="SMART" id="SM00364">
    <property type="entry name" value="LRR_BAC"/>
    <property type="match status" value="5"/>
</dbReference>
<evidence type="ECO:0000259" key="9">
    <source>
        <dbReference type="Pfam" id="PF23598"/>
    </source>
</evidence>
<dbReference type="InterPro" id="IPR002182">
    <property type="entry name" value="NB-ARC"/>
</dbReference>
<keyword evidence="12" id="KW-1185">Reference proteome</keyword>
<dbReference type="SUPFAM" id="SSF52540">
    <property type="entry name" value="P-loop containing nucleoside triphosphate hydrolases"/>
    <property type="match status" value="1"/>
</dbReference>
<dbReference type="GO" id="GO:0043531">
    <property type="term" value="F:ADP binding"/>
    <property type="evidence" value="ECO:0007669"/>
    <property type="project" value="InterPro"/>
</dbReference>
<sequence>MADALVSFVVEELGAIVKDEAGLLASVKKELKSLSSTFSAIQALLVDAERKQVTKEGVRDWLGKIKEVAYEIEDIIDEWRTDAFMSQHNEDDIGKIQKVRSCSLFPCLCFKQVKLRHDIGHRMRKIKGRLNEISKEKSDFNLEGVQEIADMSGPNKEELQTGPFIDESKIFGRDEVKEKIIKQLLSETSREEKSVSIVSIVGMGGLGKTTLAQLVYNDSRVMAYFEKRIWVCVSDPFDVNRIATEVIKSMGKPVSNNANFVTLQGNLHEAVSKTRFLLVLDDVWNENDALWEKLSVPLKDAAQGSKVVVTTRSHRVAVAMDTPRINVHELGILSNSDCWKVFHSRALKGTEEENCQDLTKIGEKIVERCKGVPLAIRAVGSLLRGTREERYWEHILDNEIWEWNIANDDIHKDSILPALLLSYDNLPSHLKRCFSFCSVFPKDHVIEKDELAKLWMAHGIIKSEKAKKDVTEDFGEMYFDYLLTHSLFQDAEKDEHGNIVRCKMHDLVHDLAKFVSSGEYCSMEAGDTESCSAKCHHLSLRVYDDDVSSIPSILCNVKRLHTLLLFGYSDIEANLDSLFNPLRYLRALDFSATFHGAYILPSLIGKLKHLRYLCLDALTIVELPESVTDLCNLQTLKLNYCKGLRLLPNGISKMVKLRHLEIKGTDDLAFLPNGLGRLTALLTLCKLPVGDDNRGCKIRELKCLNLLRGELNINNLERVMKVKDANDAELHKKSDLHVLSLCCNDKSDEEWRMLGDDDMKRMDSVLESLRPPHSNLKVLEIKNYVGSKFPSWLDLEDSGFSSLVQVVLENCRKCMLLPGLGKLRSLKYLKIIRADEIKVVGCEFYGIVNDARWKGTIFPKLEKLHFESMLNWEEWKLTPEYGEVMPSLKQLKIIKCRKLKETLYCLPSTLREVIIVDCNEVIWAQDNPLPHLLQLTLRNVRGMSSKPLPYLPALMTLEINGFSCESLPSDGWGLLESLHTLNIYLGPELASLPEGLGQLKALQTLDIWRCNRLSSLPEGLGQLKALQTLKISCEQLSSLPEGLGQLKALQTLKISCEQLSSLPEGLGQLQALQTLEIRCKQLSSLPEGPGQLKALQNLNITMCERFSSLPEWLGHLEALNYINIGVCDELTSLFNGLGRFEALRDVSVWRCEKLMSLSDGLLQLEALQSLAVDGCPNLQSLFGGFEQLKSLHLLEIYECPQLRPLPNLQHLTALEKLRISNCPLVTERLEKEKGEDWCKISHIPRIEIDGKLIQLSILNLIALHSEQGVEEMKIRSATSSSLGNSFYQTSASGSMADGP</sequence>
<evidence type="ECO:0000259" key="10">
    <source>
        <dbReference type="Pfam" id="PF25019"/>
    </source>
</evidence>
<dbReference type="Pfam" id="PF25019">
    <property type="entry name" value="LRR_R13L1-DRL21"/>
    <property type="match status" value="1"/>
</dbReference>
<dbReference type="PANTHER" id="PTHR36766:SF40">
    <property type="entry name" value="DISEASE RESISTANCE PROTEIN RGA3"/>
    <property type="match status" value="1"/>
</dbReference>
<keyword evidence="1" id="KW-0433">Leucine-rich repeat</keyword>
<keyword evidence="5" id="KW-0067">ATP-binding</keyword>
<dbReference type="InterPro" id="IPR027417">
    <property type="entry name" value="P-loop_NTPase"/>
</dbReference>
<dbReference type="FunFam" id="1.10.10.10:FF:000322">
    <property type="entry name" value="Probable disease resistance protein At1g63360"/>
    <property type="match status" value="1"/>
</dbReference>
<keyword evidence="4" id="KW-0611">Plant defense</keyword>
<protein>
    <submittedName>
        <fullName evidence="11">Disease resistance protein RGA2-like protein</fullName>
    </submittedName>
</protein>
<evidence type="ECO:0000259" key="7">
    <source>
        <dbReference type="Pfam" id="PF18052"/>
    </source>
</evidence>
<dbReference type="GO" id="GO:0051707">
    <property type="term" value="P:response to other organism"/>
    <property type="evidence" value="ECO:0007669"/>
    <property type="project" value="UniProtKB-ARBA"/>
</dbReference>
<dbReference type="SUPFAM" id="SSF52058">
    <property type="entry name" value="L domain-like"/>
    <property type="match status" value="2"/>
</dbReference>
<dbReference type="InterPro" id="IPR032675">
    <property type="entry name" value="LRR_dom_sf"/>
</dbReference>
<dbReference type="Pfam" id="PF00931">
    <property type="entry name" value="NB-ARC"/>
    <property type="match status" value="1"/>
</dbReference>
<evidence type="ECO:0000256" key="3">
    <source>
        <dbReference type="ARBA" id="ARBA00022741"/>
    </source>
</evidence>